<dbReference type="InterPro" id="IPR023278">
    <property type="entry name" value="Ethylene_insens-like_DNA-bd"/>
</dbReference>
<organism evidence="7 8">
    <name type="scientific">Stephania japonica</name>
    <dbReference type="NCBI Taxonomy" id="461633"/>
    <lineage>
        <taxon>Eukaryota</taxon>
        <taxon>Viridiplantae</taxon>
        <taxon>Streptophyta</taxon>
        <taxon>Embryophyta</taxon>
        <taxon>Tracheophyta</taxon>
        <taxon>Spermatophyta</taxon>
        <taxon>Magnoliopsida</taxon>
        <taxon>Ranunculales</taxon>
        <taxon>Menispermaceae</taxon>
        <taxon>Menispermoideae</taxon>
        <taxon>Cissampelideae</taxon>
        <taxon>Stephania</taxon>
    </lineage>
</organism>
<name>A0AAP0HTI5_9MAGN</name>
<sequence>MMRIDDGDGVEEYDMGVLDSQSNEGDGGDQVVVDDEISIEDLEKRMWRDRLHLRKLKEQQTRNTSSTSEPDEYAIAKEEQSRRRKMARAEDAILKYMVKTMQVCRAKGFVYGIISEKGKPVMGSSDNLRTWWKEVVKFDRDGPMAIDEQLLRGAHERVGGTGSHELVQSSFIHHLNGLQDTTLGSLLSALIQHCVPPQRRYPIGKGLSPPWWPTGKESCWGDQGMAREQGPPPYKKPHDLKKAWKVSLLAAVIKHMSPDLDKLRSLVSESKGLQDKMTANESATWSKVVNQEEALMRQMDESLKISDTSEEREKSDELDNSSRLTYGFDDVDNRRKRKFFNKFNQQPISASQDQTFTHWNQEYPQSNITPFGSIGKSSRMDHESECTSWANVIHEDNQIVYENDPLSSPDYLQRLIDLDAITMSTNNNSLAVAGAFGNSHVGARETLVDQCFDGVYAANGGELAEMLSTV</sequence>
<keyword evidence="3" id="KW-0936">Ethylene signaling pathway</keyword>
<proteinExistence type="inferred from homology"/>
<dbReference type="PANTHER" id="PTHR33305">
    <property type="entry name" value="ETHYLENE INSENSITIVE 3-LIKE 2 PROTEIN"/>
    <property type="match status" value="1"/>
</dbReference>
<gene>
    <name evidence="7" type="ORF">Sjap_022229</name>
</gene>
<evidence type="ECO:0000256" key="5">
    <source>
        <dbReference type="SAM" id="MobiDB-lite"/>
    </source>
</evidence>
<feature type="domain" description="Ethylene insensitive 3-like DNA-binding" evidence="6">
    <location>
        <begin position="40"/>
        <end position="293"/>
    </location>
</feature>
<evidence type="ECO:0000256" key="1">
    <source>
        <dbReference type="ARBA" id="ARBA00004123"/>
    </source>
</evidence>
<dbReference type="Proteomes" id="UP001417504">
    <property type="component" value="Unassembled WGS sequence"/>
</dbReference>
<keyword evidence="8" id="KW-1185">Reference proteome</keyword>
<accession>A0AAP0HTI5</accession>
<reference evidence="7 8" key="1">
    <citation type="submission" date="2024-01" db="EMBL/GenBank/DDBJ databases">
        <title>Genome assemblies of Stephania.</title>
        <authorList>
            <person name="Yang L."/>
        </authorList>
    </citation>
    <scope>NUCLEOTIDE SEQUENCE [LARGE SCALE GENOMIC DNA]</scope>
    <source>
        <strain evidence="7">QJT</strain>
        <tissue evidence="7">Leaf</tissue>
    </source>
</reference>
<dbReference type="EMBL" id="JBBNAE010000009">
    <property type="protein sequence ID" value="KAK9096732.1"/>
    <property type="molecule type" value="Genomic_DNA"/>
</dbReference>
<comment type="subcellular location">
    <subcellularLocation>
        <location evidence="1">Nucleus</location>
    </subcellularLocation>
</comment>
<feature type="region of interest" description="Disordered" evidence="5">
    <location>
        <begin position="302"/>
        <end position="325"/>
    </location>
</feature>
<dbReference type="GO" id="GO:0009873">
    <property type="term" value="P:ethylene-activated signaling pathway"/>
    <property type="evidence" value="ECO:0007669"/>
    <property type="project" value="UniProtKB-KW"/>
</dbReference>
<protein>
    <recommendedName>
        <fullName evidence="6">Ethylene insensitive 3-like DNA-binding domain-containing protein</fullName>
    </recommendedName>
</protein>
<dbReference type="Gene3D" id="1.10.3180.10">
    <property type="entry name" value="DNA-binding domain of EIN3-like"/>
    <property type="match status" value="2"/>
</dbReference>
<evidence type="ECO:0000256" key="3">
    <source>
        <dbReference type="ARBA" id="ARBA00022745"/>
    </source>
</evidence>
<evidence type="ECO:0000259" key="6">
    <source>
        <dbReference type="Pfam" id="PF04873"/>
    </source>
</evidence>
<dbReference type="GO" id="GO:0005634">
    <property type="term" value="C:nucleus"/>
    <property type="evidence" value="ECO:0007669"/>
    <property type="project" value="UniProtKB-SubCell"/>
</dbReference>
<feature type="compositionally biased region" description="Basic and acidic residues" evidence="5">
    <location>
        <begin position="302"/>
        <end position="317"/>
    </location>
</feature>
<dbReference type="InterPro" id="IPR047091">
    <property type="entry name" value="EIN3-like_DNA-bd"/>
</dbReference>
<dbReference type="Pfam" id="PF04873">
    <property type="entry name" value="EIN3_DNA-bd"/>
    <property type="match status" value="1"/>
</dbReference>
<dbReference type="InterPro" id="IPR006957">
    <property type="entry name" value="EIN3"/>
</dbReference>
<keyword evidence="4" id="KW-0539">Nucleus</keyword>
<feature type="region of interest" description="Disordered" evidence="5">
    <location>
        <begin position="1"/>
        <end position="32"/>
    </location>
</feature>
<evidence type="ECO:0000313" key="8">
    <source>
        <dbReference type="Proteomes" id="UP001417504"/>
    </source>
</evidence>
<dbReference type="AlphaFoldDB" id="A0AAP0HTI5"/>
<comment type="caution">
    <text evidence="7">The sequence shown here is derived from an EMBL/GenBank/DDBJ whole genome shotgun (WGS) entry which is preliminary data.</text>
</comment>
<dbReference type="PANTHER" id="PTHR33305:SF29">
    <property type="entry name" value="ETHYLENE INSENSITIVE 3-LIKE 5 PROTEIN"/>
    <property type="match status" value="1"/>
</dbReference>
<feature type="region of interest" description="Disordered" evidence="5">
    <location>
        <begin position="57"/>
        <end position="81"/>
    </location>
</feature>
<evidence type="ECO:0000256" key="2">
    <source>
        <dbReference type="ARBA" id="ARBA00009416"/>
    </source>
</evidence>
<dbReference type="SUPFAM" id="SSF116768">
    <property type="entry name" value="DNA-binding domain of EIN3-like"/>
    <property type="match status" value="1"/>
</dbReference>
<evidence type="ECO:0000313" key="7">
    <source>
        <dbReference type="EMBL" id="KAK9096732.1"/>
    </source>
</evidence>
<comment type="similarity">
    <text evidence="2">Belongs to the EIN3 family.</text>
</comment>
<dbReference type="GO" id="GO:0003700">
    <property type="term" value="F:DNA-binding transcription factor activity"/>
    <property type="evidence" value="ECO:0007669"/>
    <property type="project" value="InterPro"/>
</dbReference>
<evidence type="ECO:0000256" key="4">
    <source>
        <dbReference type="ARBA" id="ARBA00023242"/>
    </source>
</evidence>
<dbReference type="GO" id="GO:0003677">
    <property type="term" value="F:DNA binding"/>
    <property type="evidence" value="ECO:0007669"/>
    <property type="project" value="TreeGrafter"/>
</dbReference>
<dbReference type="FunFam" id="1.10.3180.10:FF:000001">
    <property type="entry name" value="Ethylene insensitive 3-like 1"/>
    <property type="match status" value="1"/>
</dbReference>